<comment type="similarity">
    <text evidence="2">Belongs to the SLC29A/ENT transporter (TC 2.A.57) family.</text>
</comment>
<evidence type="ECO:0000313" key="9">
    <source>
        <dbReference type="Proteomes" id="UP001501920"/>
    </source>
</evidence>
<evidence type="ECO:0000256" key="4">
    <source>
        <dbReference type="ARBA" id="ARBA00022692"/>
    </source>
</evidence>
<dbReference type="GeneTree" id="ENSGT00950000182898"/>
<proteinExistence type="inferred from homology"/>
<feature type="transmembrane region" description="Helical" evidence="7">
    <location>
        <begin position="154"/>
        <end position="175"/>
    </location>
</feature>
<dbReference type="GO" id="GO:0016323">
    <property type="term" value="C:basolateral plasma membrane"/>
    <property type="evidence" value="ECO:0007669"/>
    <property type="project" value="TreeGrafter"/>
</dbReference>
<evidence type="ECO:0000256" key="6">
    <source>
        <dbReference type="ARBA" id="ARBA00023136"/>
    </source>
</evidence>
<reference evidence="8" key="2">
    <citation type="submission" date="2025-08" db="UniProtKB">
        <authorList>
            <consortium name="Ensembl"/>
        </authorList>
    </citation>
    <scope>IDENTIFICATION</scope>
</reference>
<keyword evidence="5 7" id="KW-1133">Transmembrane helix</keyword>
<dbReference type="PANTHER" id="PTHR10332:SF8">
    <property type="entry name" value="EQUILIBRATIVE NUCLEOSIDE TRANSPORTER 2"/>
    <property type="match status" value="1"/>
</dbReference>
<dbReference type="PIRSF" id="PIRSF016379">
    <property type="entry name" value="ENT"/>
    <property type="match status" value="1"/>
</dbReference>
<dbReference type="GO" id="GO:0005337">
    <property type="term" value="F:nucleoside transmembrane transporter activity"/>
    <property type="evidence" value="ECO:0007669"/>
    <property type="project" value="InterPro"/>
</dbReference>
<keyword evidence="4 7" id="KW-0812">Transmembrane</keyword>
<dbReference type="GO" id="GO:0015862">
    <property type="term" value="P:uridine transmembrane transport"/>
    <property type="evidence" value="ECO:0007669"/>
    <property type="project" value="TreeGrafter"/>
</dbReference>
<feature type="transmembrane region" description="Helical" evidence="7">
    <location>
        <begin position="187"/>
        <end position="205"/>
    </location>
</feature>
<gene>
    <name evidence="8" type="primary">SLC29A2</name>
</gene>
<keyword evidence="3" id="KW-0813">Transport</keyword>
<dbReference type="InterPro" id="IPR036259">
    <property type="entry name" value="MFS_trans_sf"/>
</dbReference>
<feature type="transmembrane region" description="Helical" evidence="7">
    <location>
        <begin position="57"/>
        <end position="77"/>
    </location>
</feature>
<feature type="transmembrane region" description="Helical" evidence="7">
    <location>
        <begin position="89"/>
        <end position="109"/>
    </location>
</feature>
<keyword evidence="9" id="KW-1185">Reference proteome</keyword>
<evidence type="ECO:0000256" key="5">
    <source>
        <dbReference type="ARBA" id="ARBA00022989"/>
    </source>
</evidence>
<reference evidence="8 9" key="1">
    <citation type="submission" date="2020-10" db="EMBL/GenBank/DDBJ databases">
        <title>Pygocentrus nattereri (red-bellied piranha) genome, fPygNat1, primary haplotype.</title>
        <authorList>
            <person name="Myers G."/>
            <person name="Meyer A."/>
            <person name="Karagic N."/>
            <person name="Pippel M."/>
            <person name="Winkler S."/>
            <person name="Tracey A."/>
            <person name="Wood J."/>
            <person name="Formenti G."/>
            <person name="Howe K."/>
            <person name="Fedrigo O."/>
            <person name="Jarvis E.D."/>
        </authorList>
    </citation>
    <scope>NUCLEOTIDE SEQUENCE [LARGE SCALE GENOMIC DNA]</scope>
</reference>
<dbReference type="GO" id="GO:0015853">
    <property type="term" value="P:adenine transport"/>
    <property type="evidence" value="ECO:0007669"/>
    <property type="project" value="TreeGrafter"/>
</dbReference>
<feature type="transmembrane region" description="Helical" evidence="7">
    <location>
        <begin position="364"/>
        <end position="384"/>
    </location>
</feature>
<dbReference type="Ensembl" id="ENSPNAT00000077395.1">
    <property type="protein sequence ID" value="ENSPNAP00000042354.1"/>
    <property type="gene ID" value="ENSPNAG00000015310.2"/>
</dbReference>
<feature type="transmembrane region" description="Helical" evidence="7">
    <location>
        <begin position="294"/>
        <end position="316"/>
    </location>
</feature>
<evidence type="ECO:0000256" key="2">
    <source>
        <dbReference type="ARBA" id="ARBA00007965"/>
    </source>
</evidence>
<comment type="subcellular location">
    <subcellularLocation>
        <location evidence="1">Membrane</location>
        <topology evidence="1">Multi-pass membrane protein</topology>
    </subcellularLocation>
</comment>
<feature type="transmembrane region" description="Helical" evidence="7">
    <location>
        <begin position="225"/>
        <end position="246"/>
    </location>
</feature>
<dbReference type="GO" id="GO:0035364">
    <property type="term" value="P:thymine transport"/>
    <property type="evidence" value="ECO:0007669"/>
    <property type="project" value="TreeGrafter"/>
</dbReference>
<feature type="transmembrane region" description="Helical" evidence="7">
    <location>
        <begin position="328"/>
        <end position="352"/>
    </location>
</feature>
<evidence type="ECO:0000313" key="8">
    <source>
        <dbReference type="Ensembl" id="ENSPNAP00000042354.1"/>
    </source>
</evidence>
<protein>
    <recommendedName>
        <fullName evidence="10">Solute carrier family 29 member 2</fullName>
    </recommendedName>
</protein>
<evidence type="ECO:0000256" key="1">
    <source>
        <dbReference type="ARBA" id="ARBA00004141"/>
    </source>
</evidence>
<name>A0AAR2IWC8_PYGNA</name>
<evidence type="ECO:0000256" key="3">
    <source>
        <dbReference type="ARBA" id="ARBA00022448"/>
    </source>
</evidence>
<dbReference type="PANTHER" id="PTHR10332">
    <property type="entry name" value="EQUILIBRATIVE NUCLEOSIDE TRANSPORTER"/>
    <property type="match status" value="1"/>
</dbReference>
<dbReference type="SUPFAM" id="SSF103473">
    <property type="entry name" value="MFS general substrate transporter"/>
    <property type="match status" value="1"/>
</dbReference>
<dbReference type="GO" id="GO:0015854">
    <property type="term" value="P:guanine transport"/>
    <property type="evidence" value="ECO:0007669"/>
    <property type="project" value="TreeGrafter"/>
</dbReference>
<sequence length="390" mass="43649">MQIFHGKDGYLVGIIFFILGLGTLLPWNFFMTASMYFNNRLDTPENSNGTVTAKKEYYFNNWMTLLSQLPLLLFTLLNSILYQRVSEKMRIAGSLVFILILFILTAILVKVPMENDRFFSITMATIWFINSFGAVLQGSLFGLVGLLPQKYSAVFMSGQGLGGTFAAVAMLLAIASEAEDKTAALGYFIAPCVGTVVTLISYLLLPKLEFARFYLDKSTSQTYEIWVMAFCVTFIFTVTLSVFPAVTVDVKTVYSGKWELYFSPVCCFLVFNLMDWTGRTVTSLVQWPPKESRLFPMLVVFRVIFVPLLMLCNVQERHFLPVFFSNDVLFVIIMMLFSISSGYGVCLSMSYAPQLVAPKDAETAGALMTFFLASGLSLGAAFSFPLRLLV</sequence>
<keyword evidence="6 7" id="KW-0472">Membrane</keyword>
<evidence type="ECO:0000256" key="7">
    <source>
        <dbReference type="SAM" id="Phobius"/>
    </source>
</evidence>
<dbReference type="InterPro" id="IPR002259">
    <property type="entry name" value="Eqnu_transpt"/>
</dbReference>
<dbReference type="GO" id="GO:0035344">
    <property type="term" value="P:hypoxanthine transport"/>
    <property type="evidence" value="ECO:0007669"/>
    <property type="project" value="TreeGrafter"/>
</dbReference>
<dbReference type="AlphaFoldDB" id="A0AAR2IWC8"/>
<feature type="transmembrane region" description="Helical" evidence="7">
    <location>
        <begin position="12"/>
        <end position="37"/>
    </location>
</feature>
<dbReference type="Pfam" id="PF01733">
    <property type="entry name" value="Nucleoside_tran"/>
    <property type="match status" value="2"/>
</dbReference>
<accession>A0AAR2IWC8</accession>
<dbReference type="Proteomes" id="UP001501920">
    <property type="component" value="Chromosome 22"/>
</dbReference>
<feature type="transmembrane region" description="Helical" evidence="7">
    <location>
        <begin position="121"/>
        <end position="147"/>
    </location>
</feature>
<organism evidence="8 9">
    <name type="scientific">Pygocentrus nattereri</name>
    <name type="common">Red-bellied piranha</name>
    <dbReference type="NCBI Taxonomy" id="42514"/>
    <lineage>
        <taxon>Eukaryota</taxon>
        <taxon>Metazoa</taxon>
        <taxon>Chordata</taxon>
        <taxon>Craniata</taxon>
        <taxon>Vertebrata</taxon>
        <taxon>Euteleostomi</taxon>
        <taxon>Actinopterygii</taxon>
        <taxon>Neopterygii</taxon>
        <taxon>Teleostei</taxon>
        <taxon>Ostariophysi</taxon>
        <taxon>Characiformes</taxon>
        <taxon>Characoidei</taxon>
        <taxon>Pygocentrus</taxon>
    </lineage>
</organism>
<dbReference type="PRINTS" id="PR01130">
    <property type="entry name" value="DERENTRNSPRT"/>
</dbReference>
<reference evidence="8" key="3">
    <citation type="submission" date="2025-09" db="UniProtKB">
        <authorList>
            <consortium name="Ensembl"/>
        </authorList>
    </citation>
    <scope>IDENTIFICATION</scope>
</reference>
<evidence type="ECO:0008006" key="10">
    <source>
        <dbReference type="Google" id="ProtNLM"/>
    </source>
</evidence>